<dbReference type="Gene3D" id="3.90.1150.10">
    <property type="entry name" value="Aspartate Aminotransferase, domain 1"/>
    <property type="match status" value="1"/>
</dbReference>
<evidence type="ECO:0000256" key="4">
    <source>
        <dbReference type="ARBA" id="ARBA00093222"/>
    </source>
</evidence>
<dbReference type="AlphaFoldDB" id="A0A0G4GE71"/>
<dbReference type="InterPro" id="IPR000277">
    <property type="entry name" value="Cys/Met-Metab_PyrdxlP-dep_enz"/>
</dbReference>
<evidence type="ECO:0000256" key="7">
    <source>
        <dbReference type="PIRSR" id="PIRSR001434-2"/>
    </source>
</evidence>
<proteinExistence type="inferred from homology"/>
<comment type="catalytic activity">
    <reaction evidence="5">
        <text>O-phospho-L-homoserine + L-cysteine = L,L-cystathionine + phosphate</text>
        <dbReference type="Rhea" id="RHEA:80891"/>
        <dbReference type="ChEBI" id="CHEBI:35235"/>
        <dbReference type="ChEBI" id="CHEBI:43474"/>
        <dbReference type="ChEBI" id="CHEBI:57590"/>
        <dbReference type="ChEBI" id="CHEBI:58161"/>
        <dbReference type="EC" id="2.5.1.160"/>
    </reaction>
</comment>
<comment type="catalytic activity">
    <reaction evidence="4">
        <text>O-succinyl-L-homoserine + L-cysteine = L,L-cystathionine + succinate + H(+)</text>
        <dbReference type="Rhea" id="RHEA:20397"/>
        <dbReference type="ChEBI" id="CHEBI:15378"/>
        <dbReference type="ChEBI" id="CHEBI:30031"/>
        <dbReference type="ChEBI" id="CHEBI:35235"/>
        <dbReference type="ChEBI" id="CHEBI:57661"/>
        <dbReference type="ChEBI" id="CHEBI:58161"/>
    </reaction>
</comment>
<accession>A0A0G4GE71</accession>
<dbReference type="GO" id="GO:0016846">
    <property type="term" value="F:carbon-sulfur lyase activity"/>
    <property type="evidence" value="ECO:0007669"/>
    <property type="project" value="TreeGrafter"/>
</dbReference>
<dbReference type="EMBL" id="CDMZ01001104">
    <property type="protein sequence ID" value="CEM27318.1"/>
    <property type="molecule type" value="Genomic_DNA"/>
</dbReference>
<dbReference type="InterPro" id="IPR015422">
    <property type="entry name" value="PyrdxlP-dep_Trfase_small"/>
</dbReference>
<evidence type="ECO:0000256" key="8">
    <source>
        <dbReference type="RuleBase" id="RU362118"/>
    </source>
</evidence>
<dbReference type="Gene3D" id="3.40.640.10">
    <property type="entry name" value="Type I PLP-dependent aspartate aminotransferase-like (Major domain)"/>
    <property type="match status" value="1"/>
</dbReference>
<comment type="cofactor">
    <cofactor evidence="1 8">
        <name>pyridoxal 5'-phosphate</name>
        <dbReference type="ChEBI" id="CHEBI:597326"/>
    </cofactor>
</comment>
<sequence>MNGKSLVAGDWFPGEMGFETKAVHAAVDPDPLTGAILPPIYQNTTFVQTSVADYLAKGFSYSRTANPTVRVLEKKIAELEGGFDCACFSTGMAATCTVFSGFLSPGDHCVITNCSYGGTNRAARVHYSKYNIDFEFVDFRNLKEIEAAIKPGKTKMLFSETPCNPTLFLADVAAISALAKKHGLIHVCDSTFATPLMTKPLELGADMVIQSTTKFYDGHNLTVGGAVISATTQLDETIKFHRNVLGNIMAPQNAFYTLATVKTLPLRVKQQSETALKVAEMLEKHPKVDKVAYPGLASFPQRELALKQHLKGVHGGMLWFEVKGGTAAGRKLMDTIPRPWSLCENLGATESIITCPAVFTHANMTSEDRLKVGITDGFIRVSVGVESAEDLIASLKYALDHI</sequence>
<feature type="modified residue" description="N6-(pyridoxal phosphate)lysine" evidence="7">
    <location>
        <position position="214"/>
    </location>
</feature>
<dbReference type="VEuPathDB" id="CryptoDB:Cvel_645"/>
<dbReference type="Pfam" id="PF01053">
    <property type="entry name" value="Cys_Met_Meta_PP"/>
    <property type="match status" value="1"/>
</dbReference>
<gene>
    <name evidence="9" type="ORF">Cvel_645</name>
</gene>
<protein>
    <recommendedName>
        <fullName evidence="6">plant cystathionine gamma-synthase</fullName>
        <ecNumber evidence="6">2.5.1.160</ecNumber>
    </recommendedName>
</protein>
<evidence type="ECO:0000256" key="5">
    <source>
        <dbReference type="ARBA" id="ARBA00093261"/>
    </source>
</evidence>
<organism evidence="9">
    <name type="scientific">Chromera velia CCMP2878</name>
    <dbReference type="NCBI Taxonomy" id="1169474"/>
    <lineage>
        <taxon>Eukaryota</taxon>
        <taxon>Sar</taxon>
        <taxon>Alveolata</taxon>
        <taxon>Colpodellida</taxon>
        <taxon>Chromeraceae</taxon>
        <taxon>Chromera</taxon>
    </lineage>
</organism>
<dbReference type="GO" id="GO:0005737">
    <property type="term" value="C:cytoplasm"/>
    <property type="evidence" value="ECO:0007669"/>
    <property type="project" value="TreeGrafter"/>
</dbReference>
<evidence type="ECO:0000256" key="2">
    <source>
        <dbReference type="ARBA" id="ARBA00022898"/>
    </source>
</evidence>
<dbReference type="FunFam" id="3.90.1150.10:FF:000033">
    <property type="entry name" value="Cystathionine gamma-synthase"/>
    <property type="match status" value="1"/>
</dbReference>
<dbReference type="GO" id="GO:0009086">
    <property type="term" value="P:methionine biosynthetic process"/>
    <property type="evidence" value="ECO:0007669"/>
    <property type="project" value="UniProtKB-ARBA"/>
</dbReference>
<dbReference type="CDD" id="cd00614">
    <property type="entry name" value="CGS_like"/>
    <property type="match status" value="1"/>
</dbReference>
<dbReference type="InterPro" id="IPR015421">
    <property type="entry name" value="PyrdxlP-dep_Trfase_major"/>
</dbReference>
<dbReference type="PANTHER" id="PTHR11808:SF80">
    <property type="entry name" value="CYSTATHIONINE GAMMA-LYASE"/>
    <property type="match status" value="1"/>
</dbReference>
<evidence type="ECO:0000256" key="3">
    <source>
        <dbReference type="ARBA" id="ARBA00060510"/>
    </source>
</evidence>
<dbReference type="FunFam" id="3.40.640.10:FF:000046">
    <property type="entry name" value="Cystathionine gamma-lyase"/>
    <property type="match status" value="1"/>
</dbReference>
<dbReference type="PhylomeDB" id="A0A0G4GE71"/>
<reference evidence="9" key="1">
    <citation type="submission" date="2014-11" db="EMBL/GenBank/DDBJ databases">
        <authorList>
            <person name="Otto D Thomas"/>
            <person name="Naeem Raeece"/>
        </authorList>
    </citation>
    <scope>NUCLEOTIDE SEQUENCE</scope>
</reference>
<dbReference type="InterPro" id="IPR015424">
    <property type="entry name" value="PyrdxlP-dep_Trfase"/>
</dbReference>
<evidence type="ECO:0000256" key="1">
    <source>
        <dbReference type="ARBA" id="ARBA00001933"/>
    </source>
</evidence>
<comment type="similarity">
    <text evidence="8">Belongs to the trans-sulfuration enzymes family.</text>
</comment>
<dbReference type="PIRSF" id="PIRSF001434">
    <property type="entry name" value="CGS"/>
    <property type="match status" value="1"/>
</dbReference>
<evidence type="ECO:0000256" key="6">
    <source>
        <dbReference type="ARBA" id="ARBA00093596"/>
    </source>
</evidence>
<keyword evidence="2 7" id="KW-0663">Pyridoxal phosphate</keyword>
<dbReference type="GO" id="GO:0030170">
    <property type="term" value="F:pyridoxal phosphate binding"/>
    <property type="evidence" value="ECO:0007669"/>
    <property type="project" value="InterPro"/>
</dbReference>
<dbReference type="GO" id="GO:0019346">
    <property type="term" value="P:transsulfuration"/>
    <property type="evidence" value="ECO:0007669"/>
    <property type="project" value="InterPro"/>
</dbReference>
<name>A0A0G4GE71_9ALVE</name>
<dbReference type="EC" id="2.5.1.160" evidence="6"/>
<comment type="pathway">
    <text evidence="3">Amino-acid biosynthesis; L-methionine biosynthesis via de novo pathway; L-cystathionine from O-succinyl-L-homoserine: step 1/1.</text>
</comment>
<evidence type="ECO:0000313" key="9">
    <source>
        <dbReference type="EMBL" id="CEM27318.1"/>
    </source>
</evidence>
<dbReference type="SUPFAM" id="SSF53383">
    <property type="entry name" value="PLP-dependent transferases"/>
    <property type="match status" value="1"/>
</dbReference>
<dbReference type="PANTHER" id="PTHR11808">
    <property type="entry name" value="TRANS-SULFURATION ENZYME FAMILY MEMBER"/>
    <property type="match status" value="1"/>
</dbReference>